<dbReference type="EMBL" id="JAAAXW010000445">
    <property type="protein sequence ID" value="KAF9537182.1"/>
    <property type="molecule type" value="Genomic_DNA"/>
</dbReference>
<dbReference type="Gene3D" id="3.10.10.10">
    <property type="entry name" value="HIV Type 1 Reverse Transcriptase, subunit A, domain 1"/>
    <property type="match status" value="1"/>
</dbReference>
<comment type="caution">
    <text evidence="2">The sequence shown here is derived from an EMBL/GenBank/DDBJ whole genome shotgun (WGS) entry which is preliminary data.</text>
</comment>
<sequence length="355" mass="40008">MMIPVGCIILDNPPFDLLLGRVFMEKLRGTTDWEKGTYTFHYHNRQLEIDGVGGAKPRIYRKPLPNTSSSPFDQTSKLNQVTFESDSEGSDSDGSDEERDEDDEEAEIHSLILQAMDVGAATPLQSITMNELITEEAQGNIAFVYLLTQVPAAPRWDDESCHILSIQSAEPSAKVNEVTFSSDQYGFSLEAPKCRDIMSNTPVKLVPGLEEHLVYVGDLPEVDEHMEETKTMFEKHKGCFPKSGEMSRTLDSTKLQAPASFHTDPTAYTRKYYPEQIRILNNYVDVMVRADKMQKSSSPVSCNPLLVAMKDGAFRVCVNFIPVNKMIQPMAWPIPDPMTEIYKLQGCEWLSFWDS</sequence>
<name>A0A9P6EXD0_9FUNG</name>
<gene>
    <name evidence="2" type="ORF">EC957_008689</name>
</gene>
<keyword evidence="3" id="KW-1185">Reference proteome</keyword>
<accession>A0A9P6EXD0</accession>
<proteinExistence type="predicted"/>
<dbReference type="AlphaFoldDB" id="A0A9P6EXD0"/>
<feature type="region of interest" description="Disordered" evidence="1">
    <location>
        <begin position="81"/>
        <end position="105"/>
    </location>
</feature>
<feature type="compositionally biased region" description="Acidic residues" evidence="1">
    <location>
        <begin position="85"/>
        <end position="105"/>
    </location>
</feature>
<dbReference type="Proteomes" id="UP000723463">
    <property type="component" value="Unassembled WGS sequence"/>
</dbReference>
<dbReference type="Gene3D" id="3.30.70.270">
    <property type="match status" value="1"/>
</dbReference>
<evidence type="ECO:0000313" key="3">
    <source>
        <dbReference type="Proteomes" id="UP000723463"/>
    </source>
</evidence>
<dbReference type="SUPFAM" id="SSF56672">
    <property type="entry name" value="DNA/RNA polymerases"/>
    <property type="match status" value="1"/>
</dbReference>
<protein>
    <submittedName>
        <fullName evidence="2">Uncharacterized protein</fullName>
    </submittedName>
</protein>
<organism evidence="2 3">
    <name type="scientific">Mortierella hygrophila</name>
    <dbReference type="NCBI Taxonomy" id="979708"/>
    <lineage>
        <taxon>Eukaryota</taxon>
        <taxon>Fungi</taxon>
        <taxon>Fungi incertae sedis</taxon>
        <taxon>Mucoromycota</taxon>
        <taxon>Mortierellomycotina</taxon>
        <taxon>Mortierellomycetes</taxon>
        <taxon>Mortierellales</taxon>
        <taxon>Mortierellaceae</taxon>
        <taxon>Mortierella</taxon>
    </lineage>
</organism>
<dbReference type="InterPro" id="IPR043128">
    <property type="entry name" value="Rev_trsase/Diguanyl_cyclase"/>
</dbReference>
<reference evidence="2" key="1">
    <citation type="journal article" date="2020" name="Fungal Divers.">
        <title>Resolving the Mortierellaceae phylogeny through synthesis of multi-gene phylogenetics and phylogenomics.</title>
        <authorList>
            <person name="Vandepol N."/>
            <person name="Liber J."/>
            <person name="Desiro A."/>
            <person name="Na H."/>
            <person name="Kennedy M."/>
            <person name="Barry K."/>
            <person name="Grigoriev I.V."/>
            <person name="Miller A.N."/>
            <person name="O'Donnell K."/>
            <person name="Stajich J.E."/>
            <person name="Bonito G."/>
        </authorList>
    </citation>
    <scope>NUCLEOTIDE SEQUENCE</scope>
    <source>
        <strain evidence="2">NRRL 2591</strain>
    </source>
</reference>
<evidence type="ECO:0000256" key="1">
    <source>
        <dbReference type="SAM" id="MobiDB-lite"/>
    </source>
</evidence>
<dbReference type="InterPro" id="IPR043502">
    <property type="entry name" value="DNA/RNA_pol_sf"/>
</dbReference>
<evidence type="ECO:0000313" key="2">
    <source>
        <dbReference type="EMBL" id="KAF9537182.1"/>
    </source>
</evidence>